<accession>A0A178XN03</accession>
<comment type="caution">
    <text evidence="1">The sequence shown here is derived from an EMBL/GenBank/DDBJ whole genome shotgun (WGS) entry which is preliminary data.</text>
</comment>
<gene>
    <name evidence="1" type="ORF">AU381_19220</name>
</gene>
<evidence type="ECO:0000313" key="2">
    <source>
        <dbReference type="Proteomes" id="UP000094025"/>
    </source>
</evidence>
<keyword evidence="2" id="KW-1185">Reference proteome</keyword>
<sequence>MQKFTVVIMKEFEADTAEEAALLMYQELATGPAPLHYSVTDETGNASDLTLDRAKADEFASVDHTADPGNW</sequence>
<dbReference type="OrthoDB" id="8278113at2"/>
<evidence type="ECO:0000313" key="1">
    <source>
        <dbReference type="EMBL" id="OAP36621.1"/>
    </source>
</evidence>
<protein>
    <submittedName>
        <fullName evidence="1">Uncharacterized protein</fullName>
    </submittedName>
</protein>
<reference evidence="1 2" key="1">
    <citation type="journal article" date="2016" name="Int. J. Syst. Evol. Microbiol.">
        <title>Ensifer glycinis sp. nov., an novel rhizobial species associated with Glycine spp.</title>
        <authorList>
            <person name="Yan H."/>
            <person name="Yan J."/>
            <person name="Sui X.H."/>
            <person name="Wang E.T."/>
            <person name="Chen W.X."/>
            <person name="Zhang X.X."/>
            <person name="Chen W.F."/>
        </authorList>
    </citation>
    <scope>NUCLEOTIDE SEQUENCE [LARGE SCALE GENOMIC DNA]</scope>
    <source>
        <strain evidence="1 2">CCBAU 23380</strain>
    </source>
</reference>
<dbReference type="EMBL" id="LPUX01000064">
    <property type="protein sequence ID" value="OAP36621.1"/>
    <property type="molecule type" value="Genomic_DNA"/>
</dbReference>
<name>A0A178XN03_9HYPH</name>
<dbReference type="AlphaFoldDB" id="A0A178XN03"/>
<proteinExistence type="predicted"/>
<dbReference type="Proteomes" id="UP000094025">
    <property type="component" value="Unassembled WGS sequence"/>
</dbReference>
<dbReference type="RefSeq" id="WP_064243847.1">
    <property type="nucleotide sequence ID" value="NZ_LPUX01000064.1"/>
</dbReference>
<organism evidence="1 2">
    <name type="scientific">Sinorhizobium glycinis</name>
    <dbReference type="NCBI Taxonomy" id="1472378"/>
    <lineage>
        <taxon>Bacteria</taxon>
        <taxon>Pseudomonadati</taxon>
        <taxon>Pseudomonadota</taxon>
        <taxon>Alphaproteobacteria</taxon>
        <taxon>Hyphomicrobiales</taxon>
        <taxon>Rhizobiaceae</taxon>
        <taxon>Sinorhizobium/Ensifer group</taxon>
        <taxon>Sinorhizobium</taxon>
    </lineage>
</organism>